<evidence type="ECO:0000256" key="3">
    <source>
        <dbReference type="ARBA" id="ARBA00022989"/>
    </source>
</evidence>
<feature type="transmembrane region" description="Helical" evidence="5">
    <location>
        <begin position="343"/>
        <end position="366"/>
    </location>
</feature>
<dbReference type="InterPro" id="IPR011701">
    <property type="entry name" value="MFS"/>
</dbReference>
<dbReference type="GO" id="GO:0005886">
    <property type="term" value="C:plasma membrane"/>
    <property type="evidence" value="ECO:0007669"/>
    <property type="project" value="TreeGrafter"/>
</dbReference>
<dbReference type="InterPro" id="IPR020846">
    <property type="entry name" value="MFS_dom"/>
</dbReference>
<keyword evidence="4 5" id="KW-0472">Membrane</keyword>
<sequence>MRPIDVHKLADEARFNRFHGQILFWCALIIIFDGYDLAVAGIALPSIMKAMGVNATSAGFMVSSALFGMMFGAIVMGMVADAIGRRGSIAICILLFSVFTAAAGFTHEPVTFGVTRFLAGLGIGGVMPNVVAQMTEYSPRKIRGTMVTLMFSGYSVGGMLAALLGKGLIESYGWQSVFLAAGLPALLVPFVLGSMPESMPFLIKSGRTAELQRIAAQIEPAYQPAPGDHFALASAGRRNAAPISQLFQGGRGFSTAMLWVAFFMCLFMVYALSSWLTKLMAGAGYSLGSALTFVLVLNFGAMLGAIGGGWLADRFNIKYVLVGMYALAAVSITLLGFKVPTGALFVLVGLAGASTIGTQIVTYAYAGQFYPMAARGTGIGWASGVGRSGAILAPIVIGMLVGMSLPLQQNFIAIAVPAVIATVAVLLIDHRRSATVQQAVLSATGTPHAPQDAPA</sequence>
<dbReference type="PANTHER" id="PTHR23508">
    <property type="entry name" value="CARBOXYLIC ACID TRANSPORTER PROTEIN HOMOLOG"/>
    <property type="match status" value="1"/>
</dbReference>
<evidence type="ECO:0000256" key="5">
    <source>
        <dbReference type="SAM" id="Phobius"/>
    </source>
</evidence>
<dbReference type="SUPFAM" id="SSF103473">
    <property type="entry name" value="MFS general substrate transporter"/>
    <property type="match status" value="1"/>
</dbReference>
<protein>
    <submittedName>
        <fullName evidence="7">Major facilitator transporter</fullName>
    </submittedName>
</protein>
<gene>
    <name evidence="7" type="ORF">PTE30175_00609</name>
</gene>
<feature type="transmembrane region" description="Helical" evidence="5">
    <location>
        <begin position="176"/>
        <end position="195"/>
    </location>
</feature>
<evidence type="ECO:0000313" key="7">
    <source>
        <dbReference type="EMBL" id="VVD71827.1"/>
    </source>
</evidence>
<name>A0A5E4S873_9BURK</name>
<accession>A0A5E4S873</accession>
<dbReference type="EMBL" id="CABPRZ010000002">
    <property type="protein sequence ID" value="VVD71827.1"/>
    <property type="molecule type" value="Genomic_DNA"/>
</dbReference>
<feature type="transmembrane region" description="Helical" evidence="5">
    <location>
        <begin position="22"/>
        <end position="48"/>
    </location>
</feature>
<feature type="domain" description="Major facilitator superfamily (MFS) profile" evidence="6">
    <location>
        <begin position="22"/>
        <end position="433"/>
    </location>
</feature>
<reference evidence="7 8" key="1">
    <citation type="submission" date="2019-08" db="EMBL/GenBank/DDBJ databases">
        <authorList>
            <person name="Peeters C."/>
        </authorList>
    </citation>
    <scope>NUCLEOTIDE SEQUENCE [LARGE SCALE GENOMIC DNA]</scope>
    <source>
        <strain evidence="7 8">LMG 30175</strain>
    </source>
</reference>
<dbReference type="Pfam" id="PF07690">
    <property type="entry name" value="MFS_1"/>
    <property type="match status" value="1"/>
</dbReference>
<dbReference type="GO" id="GO:0046943">
    <property type="term" value="F:carboxylic acid transmembrane transporter activity"/>
    <property type="evidence" value="ECO:0007669"/>
    <property type="project" value="TreeGrafter"/>
</dbReference>
<evidence type="ECO:0000256" key="4">
    <source>
        <dbReference type="ARBA" id="ARBA00023136"/>
    </source>
</evidence>
<feature type="transmembrane region" description="Helical" evidence="5">
    <location>
        <begin position="256"/>
        <end position="276"/>
    </location>
</feature>
<feature type="transmembrane region" description="Helical" evidence="5">
    <location>
        <begin position="411"/>
        <end position="428"/>
    </location>
</feature>
<organism evidence="7 8">
    <name type="scientific">Pandoraea terrae</name>
    <dbReference type="NCBI Taxonomy" id="1537710"/>
    <lineage>
        <taxon>Bacteria</taxon>
        <taxon>Pseudomonadati</taxon>
        <taxon>Pseudomonadota</taxon>
        <taxon>Betaproteobacteria</taxon>
        <taxon>Burkholderiales</taxon>
        <taxon>Burkholderiaceae</taxon>
        <taxon>Pandoraea</taxon>
    </lineage>
</organism>
<feature type="transmembrane region" description="Helical" evidence="5">
    <location>
        <begin position="288"/>
        <end position="312"/>
    </location>
</feature>
<dbReference type="OrthoDB" id="7066727at2"/>
<dbReference type="InterPro" id="IPR036259">
    <property type="entry name" value="MFS_trans_sf"/>
</dbReference>
<keyword evidence="2 5" id="KW-0812">Transmembrane</keyword>
<dbReference type="AlphaFoldDB" id="A0A5E4S873"/>
<comment type="subcellular location">
    <subcellularLocation>
        <location evidence="1">Membrane</location>
        <topology evidence="1">Multi-pass membrane protein</topology>
    </subcellularLocation>
</comment>
<feature type="transmembrane region" description="Helical" evidence="5">
    <location>
        <begin position="87"/>
        <end position="107"/>
    </location>
</feature>
<feature type="transmembrane region" description="Helical" evidence="5">
    <location>
        <begin position="319"/>
        <end position="337"/>
    </location>
</feature>
<dbReference type="Gene3D" id="1.20.1250.20">
    <property type="entry name" value="MFS general substrate transporter like domains"/>
    <property type="match status" value="1"/>
</dbReference>
<feature type="transmembrane region" description="Helical" evidence="5">
    <location>
        <begin position="113"/>
        <end position="132"/>
    </location>
</feature>
<proteinExistence type="predicted"/>
<dbReference type="Proteomes" id="UP000414233">
    <property type="component" value="Unassembled WGS sequence"/>
</dbReference>
<keyword evidence="8" id="KW-1185">Reference proteome</keyword>
<evidence type="ECO:0000256" key="1">
    <source>
        <dbReference type="ARBA" id="ARBA00004141"/>
    </source>
</evidence>
<feature type="transmembrane region" description="Helical" evidence="5">
    <location>
        <begin position="60"/>
        <end position="80"/>
    </location>
</feature>
<dbReference type="RefSeq" id="WP_150695566.1">
    <property type="nucleotide sequence ID" value="NZ_CABPRZ010000002.1"/>
</dbReference>
<feature type="transmembrane region" description="Helical" evidence="5">
    <location>
        <begin position="144"/>
        <end position="164"/>
    </location>
</feature>
<evidence type="ECO:0000313" key="8">
    <source>
        <dbReference type="Proteomes" id="UP000414233"/>
    </source>
</evidence>
<evidence type="ECO:0000259" key="6">
    <source>
        <dbReference type="PROSITE" id="PS50850"/>
    </source>
</evidence>
<dbReference type="PANTHER" id="PTHR23508:SF10">
    <property type="entry name" value="CARBOXYLIC ACID TRANSPORTER PROTEIN HOMOLOG"/>
    <property type="match status" value="1"/>
</dbReference>
<dbReference type="CDD" id="cd17365">
    <property type="entry name" value="MFS_PcaK_like"/>
    <property type="match status" value="1"/>
</dbReference>
<keyword evidence="3 5" id="KW-1133">Transmembrane helix</keyword>
<evidence type="ECO:0000256" key="2">
    <source>
        <dbReference type="ARBA" id="ARBA00022692"/>
    </source>
</evidence>
<feature type="transmembrane region" description="Helical" evidence="5">
    <location>
        <begin position="378"/>
        <end position="405"/>
    </location>
</feature>
<dbReference type="PROSITE" id="PS50850">
    <property type="entry name" value="MFS"/>
    <property type="match status" value="1"/>
</dbReference>